<evidence type="ECO:0008006" key="4">
    <source>
        <dbReference type="Google" id="ProtNLM"/>
    </source>
</evidence>
<feature type="transmembrane region" description="Helical" evidence="1">
    <location>
        <begin position="207"/>
        <end position="225"/>
    </location>
</feature>
<dbReference type="AlphaFoldDB" id="A0A6H0SGN2"/>
<keyword evidence="1" id="KW-0472">Membrane</keyword>
<keyword evidence="1" id="KW-0812">Transmembrane</keyword>
<evidence type="ECO:0000313" key="3">
    <source>
        <dbReference type="Proteomes" id="UP000502331"/>
    </source>
</evidence>
<sequence>MHVAPKDQSFFYSSGGVMPKHAHHDKFKIVELKLVSGGYAVLMLLGLSWAVWAVFAAPDLEDIAGGWLGQDATVSSVPLIGLLPWFALILCLAAYAIWQGVSRWQVRVHREIRPWVLAMVLFNAAWVLCLQRGLIGLSLFAGAALLAVLIRIVVALDRSTLEHQIDRWITRACFGLFAGWLSVIIVAESLAFAAMHHGNPHSLMFKGSSALAIILLALFLCAVSFKNPMGIYLNAGALWVLVWIILDRYSGHATSPIFATVCLVAAVMMLICLISALRTRIRRILSSH</sequence>
<evidence type="ECO:0000256" key="1">
    <source>
        <dbReference type="SAM" id="Phobius"/>
    </source>
</evidence>
<accession>A0A6H0SGN2</accession>
<feature type="transmembrane region" description="Helical" evidence="1">
    <location>
        <begin position="257"/>
        <end position="277"/>
    </location>
</feature>
<feature type="transmembrane region" description="Helical" evidence="1">
    <location>
        <begin position="110"/>
        <end position="128"/>
    </location>
</feature>
<name>A0A6H0SGN2_9MICC</name>
<protein>
    <recommendedName>
        <fullName evidence="4">Tryptophan-rich sensory protein</fullName>
    </recommendedName>
</protein>
<gene>
    <name evidence="2" type="ORF">D3791_00315</name>
</gene>
<feature type="transmembrane region" description="Helical" evidence="1">
    <location>
        <begin position="134"/>
        <end position="156"/>
    </location>
</feature>
<feature type="transmembrane region" description="Helical" evidence="1">
    <location>
        <begin position="232"/>
        <end position="251"/>
    </location>
</feature>
<organism evidence="2 3">
    <name type="scientific">Glutamicibacter mishrai</name>
    <dbReference type="NCBI Taxonomy" id="1775880"/>
    <lineage>
        <taxon>Bacteria</taxon>
        <taxon>Bacillati</taxon>
        <taxon>Actinomycetota</taxon>
        <taxon>Actinomycetes</taxon>
        <taxon>Micrococcales</taxon>
        <taxon>Micrococcaceae</taxon>
        <taxon>Glutamicibacter</taxon>
    </lineage>
</organism>
<feature type="transmembrane region" description="Helical" evidence="1">
    <location>
        <begin position="77"/>
        <end position="98"/>
    </location>
</feature>
<dbReference type="Proteomes" id="UP000502331">
    <property type="component" value="Chromosome"/>
</dbReference>
<feature type="transmembrane region" description="Helical" evidence="1">
    <location>
        <begin position="168"/>
        <end position="187"/>
    </location>
</feature>
<keyword evidence="3" id="KW-1185">Reference proteome</keyword>
<proteinExistence type="predicted"/>
<dbReference type="EMBL" id="CP032549">
    <property type="protein sequence ID" value="QIV85701.1"/>
    <property type="molecule type" value="Genomic_DNA"/>
</dbReference>
<evidence type="ECO:0000313" key="2">
    <source>
        <dbReference type="EMBL" id="QIV85701.1"/>
    </source>
</evidence>
<keyword evidence="1" id="KW-1133">Transmembrane helix</keyword>
<reference evidence="2 3" key="1">
    <citation type="submission" date="2018-09" db="EMBL/GenBank/DDBJ databases">
        <title>Glutamicibacter mishrai S5-52T (LMG 29155T = KCTC 39846T).</title>
        <authorList>
            <person name="Das S.K."/>
        </authorList>
    </citation>
    <scope>NUCLEOTIDE SEQUENCE [LARGE SCALE GENOMIC DNA]</scope>
    <source>
        <strain evidence="2 3">S5-52</strain>
    </source>
</reference>
<feature type="transmembrane region" description="Helical" evidence="1">
    <location>
        <begin position="34"/>
        <end position="57"/>
    </location>
</feature>